<comment type="similarity">
    <text evidence="6">Belongs to the inorganic carbon transporter (TC 9.A.2) DabA family.</text>
</comment>
<gene>
    <name evidence="6" type="primary">dabA</name>
    <name evidence="8" type="ORF">C489_15846</name>
</gene>
<sequence>MTRKEADDARRIEESIDHAAERIGSVWPLHSFVTANPLSGFEDEPFHRAVAEAEDLFGGRGYPHPSVFRRAWESGRIDADALRTELAAHGIDRDPDTLLEEMAEAEAERDAAEADDATEAVDRVLSKWLAAFLDEGQAKWPMPNREDGFYQAWRTVAPHDGDIPGCDDADDLPETAIGALESALGDYPEGRWVEILEAHLAALPGWSGFINQRIDDDVDPWQESYPITLVQYLAVRLALTDLLDAPVDLAADSETADPDADGDDVPLPEIWLTAWEKSYRERLLEGIDDSVSESGDAADRPAAQLVFCIDTRSEVIRRHIETQGPYETHGYAGFFGVPMRHRGHEAAADTDACPPIVDPEHRIVDRPDDAEAVADRDRWTGLAAAARNHFKTLKSNLVAAFTFVEGAGSAYGSAMTARTLSPSSIATLESALEDRVPSVPAVASPAVDYEEYDDRDHAGHDLPQGLSHEEKVEYAQNAFELMGWTAFARLVVFAGHASETTNNPFDSSLDCGACAGNPGGPNARVLATICNDADVRATLRERGIDIPDDTVFLAAEHNTTTDEITLFDAVVPESHREDLAQLRADLERAQAGAAAERTASVGDGEEAVDEVERKAADWAETRPEWGLAGNASFVIGPRELTADRNLDGRAFLHSYDWSVDPDGDALEAIVTGPLVVTQWINNQYYFATVDNAAYGSGSKVTQNPVGNVGVVQGNGGDLMTGLPLQSLNIDDERPFHQPLRLTAVIHAPVERVTEILREHEDVRTLLDNGWIGDLTVVDPEEDNEAFHYAGELEWAADTELDVETTAESEPATPPAQPADDD</sequence>
<feature type="binding site" evidence="6">
    <location>
        <position position="310"/>
    </location>
    <ligand>
        <name>Zn(2+)</name>
        <dbReference type="ChEBI" id="CHEBI:29105"/>
    </ligand>
</feature>
<comment type="caution">
    <text evidence="8">The sequence shown here is derived from an EMBL/GenBank/DDBJ whole genome shotgun (WGS) entry which is preliminary data.</text>
</comment>
<keyword evidence="5 6" id="KW-0472">Membrane</keyword>
<evidence type="ECO:0000313" key="8">
    <source>
        <dbReference type="EMBL" id="ELY64902.1"/>
    </source>
</evidence>
<dbReference type="STRING" id="1227496.C489_15846"/>
<dbReference type="PANTHER" id="PTHR38344:SF1">
    <property type="entry name" value="INORGANIC CARBON TRANSPORTER SUBUNIT DABA-RELATED"/>
    <property type="match status" value="1"/>
</dbReference>
<evidence type="ECO:0000313" key="9">
    <source>
        <dbReference type="Proteomes" id="UP000011632"/>
    </source>
</evidence>
<dbReference type="AlphaFoldDB" id="L9XTM6"/>
<comment type="cofactor">
    <cofactor evidence="6">
        <name>Zn(2+)</name>
        <dbReference type="ChEBI" id="CHEBI:29105"/>
    </cofactor>
</comment>
<feature type="binding site" evidence="6">
    <location>
        <position position="511"/>
    </location>
    <ligand>
        <name>Zn(2+)</name>
        <dbReference type="ChEBI" id="CHEBI:29105"/>
    </ligand>
</feature>
<keyword evidence="3 6" id="KW-0479">Metal-binding</keyword>
<dbReference type="Proteomes" id="UP000011632">
    <property type="component" value="Unassembled WGS sequence"/>
</dbReference>
<dbReference type="OrthoDB" id="185928at2157"/>
<name>L9XTM6_9EURY</name>
<reference evidence="8 9" key="1">
    <citation type="journal article" date="2014" name="PLoS Genet.">
        <title>Phylogenetically driven sequencing of extremely halophilic archaea reveals strategies for static and dynamic osmo-response.</title>
        <authorList>
            <person name="Becker E.A."/>
            <person name="Seitzer P.M."/>
            <person name="Tritt A."/>
            <person name="Larsen D."/>
            <person name="Krusor M."/>
            <person name="Yao A.I."/>
            <person name="Wu D."/>
            <person name="Madern D."/>
            <person name="Eisen J.A."/>
            <person name="Darling A.E."/>
            <person name="Facciotti M.T."/>
        </authorList>
    </citation>
    <scope>NUCLEOTIDE SEQUENCE [LARGE SCALE GENOMIC DNA]</scope>
    <source>
        <strain evidence="8 9">JCM 10478</strain>
    </source>
</reference>
<feature type="region of interest" description="Disordered" evidence="7">
    <location>
        <begin position="797"/>
        <end position="821"/>
    </location>
</feature>
<dbReference type="PATRIC" id="fig|1227496.3.peg.3192"/>
<comment type="subcellular location">
    <subcellularLocation>
        <location evidence="6">Cell membrane</location>
        <topology evidence="6">Peripheral membrane protein</topology>
    </subcellularLocation>
</comment>
<proteinExistence type="inferred from homology"/>
<keyword evidence="9" id="KW-1185">Reference proteome</keyword>
<dbReference type="Pfam" id="PF10070">
    <property type="entry name" value="DabA"/>
    <property type="match status" value="1"/>
</dbReference>
<dbReference type="RefSeq" id="WP_006432262.1">
    <property type="nucleotide sequence ID" value="NZ_AOID01000048.1"/>
</dbReference>
<keyword evidence="4 6" id="KW-0862">Zinc</keyword>
<dbReference type="HAMAP" id="MF_01871">
    <property type="entry name" value="DabA"/>
    <property type="match status" value="1"/>
</dbReference>
<evidence type="ECO:0000256" key="4">
    <source>
        <dbReference type="ARBA" id="ARBA00022833"/>
    </source>
</evidence>
<evidence type="ECO:0000256" key="5">
    <source>
        <dbReference type="ARBA" id="ARBA00023136"/>
    </source>
</evidence>
<dbReference type="InterPro" id="IPR018752">
    <property type="entry name" value="DabA"/>
</dbReference>
<keyword evidence="2 6" id="KW-1003">Cell membrane</keyword>
<dbReference type="GO" id="GO:0008270">
    <property type="term" value="F:zinc ion binding"/>
    <property type="evidence" value="ECO:0007669"/>
    <property type="project" value="UniProtKB-UniRule"/>
</dbReference>
<dbReference type="GO" id="GO:0005886">
    <property type="term" value="C:plasma membrane"/>
    <property type="evidence" value="ECO:0007669"/>
    <property type="project" value="UniProtKB-SubCell"/>
</dbReference>
<evidence type="ECO:0000256" key="3">
    <source>
        <dbReference type="ARBA" id="ARBA00022723"/>
    </source>
</evidence>
<evidence type="ECO:0000256" key="7">
    <source>
        <dbReference type="SAM" id="MobiDB-lite"/>
    </source>
</evidence>
<accession>L9XTM6</accession>
<evidence type="ECO:0000256" key="6">
    <source>
        <dbReference type="HAMAP-Rule" id="MF_01871"/>
    </source>
</evidence>
<protein>
    <recommendedName>
        <fullName evidence="6">Probable inorganic carbon transporter subunit DabA</fullName>
    </recommendedName>
</protein>
<dbReference type="PANTHER" id="PTHR38344">
    <property type="entry name" value="UPF0753 PROTEIN AQ_863"/>
    <property type="match status" value="1"/>
</dbReference>
<organism evidence="8 9">
    <name type="scientific">Natrinema versiforme JCM 10478</name>
    <dbReference type="NCBI Taxonomy" id="1227496"/>
    <lineage>
        <taxon>Archaea</taxon>
        <taxon>Methanobacteriati</taxon>
        <taxon>Methanobacteriota</taxon>
        <taxon>Stenosarchaea group</taxon>
        <taxon>Halobacteria</taxon>
        <taxon>Halobacteriales</taxon>
        <taxon>Natrialbaceae</taxon>
        <taxon>Natrinema</taxon>
    </lineage>
</organism>
<feature type="binding site" evidence="6">
    <location>
        <position position="496"/>
    </location>
    <ligand>
        <name>Zn(2+)</name>
        <dbReference type="ChEBI" id="CHEBI:29105"/>
    </ligand>
</feature>
<dbReference type="EMBL" id="AOID01000048">
    <property type="protein sequence ID" value="ELY64902.1"/>
    <property type="molecule type" value="Genomic_DNA"/>
</dbReference>
<feature type="compositionally biased region" description="Pro residues" evidence="7">
    <location>
        <begin position="811"/>
        <end position="821"/>
    </location>
</feature>
<keyword evidence="1 6" id="KW-0813">Transport</keyword>
<comment type="subunit">
    <text evidence="6">Forms a complex with DabB.</text>
</comment>
<comment type="function">
    <text evidence="6">Part of an energy-coupled inorganic carbon pump.</text>
</comment>
<evidence type="ECO:0000256" key="2">
    <source>
        <dbReference type="ARBA" id="ARBA00022475"/>
    </source>
</evidence>
<evidence type="ECO:0000256" key="1">
    <source>
        <dbReference type="ARBA" id="ARBA00022448"/>
    </source>
</evidence>
<feature type="compositionally biased region" description="Acidic residues" evidence="7">
    <location>
        <begin position="797"/>
        <end position="806"/>
    </location>
</feature>
<feature type="binding site" evidence="6">
    <location>
        <position position="308"/>
    </location>
    <ligand>
        <name>Zn(2+)</name>
        <dbReference type="ChEBI" id="CHEBI:29105"/>
    </ligand>
</feature>